<keyword evidence="12" id="KW-1185">Reference proteome</keyword>
<dbReference type="InterPro" id="IPR050180">
    <property type="entry name" value="RNR_Ribonuclease"/>
</dbReference>
<dbReference type="Pfam" id="PF00773">
    <property type="entry name" value="RNB"/>
    <property type="match status" value="1"/>
</dbReference>
<comment type="subcellular location">
    <subcellularLocation>
        <location evidence="7">Cytoplasm</location>
    </subcellularLocation>
</comment>
<dbReference type="InterPro" id="IPR012340">
    <property type="entry name" value="NA-bd_OB-fold"/>
</dbReference>
<dbReference type="RefSeq" id="WP_126118118.1">
    <property type="nucleotide sequence ID" value="NZ_CP101806.1"/>
</dbReference>
<dbReference type="GO" id="GO:0005829">
    <property type="term" value="C:cytosol"/>
    <property type="evidence" value="ECO:0007669"/>
    <property type="project" value="TreeGrafter"/>
</dbReference>
<dbReference type="Proteomes" id="UP001058569">
    <property type="component" value="Chromosome"/>
</dbReference>
<dbReference type="EC" id="3.1.13.1" evidence="7"/>
<dbReference type="GO" id="GO:0008859">
    <property type="term" value="F:exoribonuclease II activity"/>
    <property type="evidence" value="ECO:0007669"/>
    <property type="project" value="UniProtKB-UniRule"/>
</dbReference>
<gene>
    <name evidence="10" type="primary">vacB</name>
    <name evidence="7 9" type="synonym">rnr</name>
    <name evidence="10" type="ORF">NCTC10126_00349</name>
    <name evidence="9" type="ORF">NPA07_00575</name>
</gene>
<dbReference type="EMBL" id="UZVY01000001">
    <property type="protein sequence ID" value="VDR41861.1"/>
    <property type="molecule type" value="Genomic_DNA"/>
</dbReference>
<dbReference type="NCBIfam" id="TIGR02063">
    <property type="entry name" value="RNase_R"/>
    <property type="match status" value="1"/>
</dbReference>
<keyword evidence="2 7" id="KW-0963">Cytoplasm</keyword>
<dbReference type="NCBIfam" id="TIGR00358">
    <property type="entry name" value="3_prime_RNase"/>
    <property type="match status" value="1"/>
</dbReference>
<dbReference type="GO" id="GO:0006402">
    <property type="term" value="P:mRNA catabolic process"/>
    <property type="evidence" value="ECO:0007669"/>
    <property type="project" value="TreeGrafter"/>
</dbReference>
<evidence type="ECO:0000256" key="2">
    <source>
        <dbReference type="ARBA" id="ARBA00022490"/>
    </source>
</evidence>
<reference evidence="9" key="2">
    <citation type="submission" date="2022-07" db="EMBL/GenBank/DDBJ databases">
        <title>Complete genome of Mycoplasma caviae type strain G122.</title>
        <authorList>
            <person name="Spergser J."/>
        </authorList>
    </citation>
    <scope>NUCLEOTIDE SEQUENCE</scope>
    <source>
        <strain evidence="9">G122</strain>
    </source>
</reference>
<dbReference type="Pfam" id="PF00575">
    <property type="entry name" value="S1"/>
    <property type="match status" value="1"/>
</dbReference>
<proteinExistence type="inferred from homology"/>
<name>A0A3P8LAM2_9BACT</name>
<keyword evidence="6 7" id="KW-0694">RNA-binding</keyword>
<evidence type="ECO:0000256" key="4">
    <source>
        <dbReference type="ARBA" id="ARBA00022801"/>
    </source>
</evidence>
<evidence type="ECO:0000256" key="5">
    <source>
        <dbReference type="ARBA" id="ARBA00022839"/>
    </source>
</evidence>
<accession>A0A3P8LAM2</accession>
<evidence type="ECO:0000256" key="1">
    <source>
        <dbReference type="ARBA" id="ARBA00001849"/>
    </source>
</evidence>
<evidence type="ECO:0000256" key="6">
    <source>
        <dbReference type="ARBA" id="ARBA00022884"/>
    </source>
</evidence>
<evidence type="ECO:0000313" key="10">
    <source>
        <dbReference type="EMBL" id="VDR41861.1"/>
    </source>
</evidence>
<comment type="similarity">
    <text evidence="7">Belongs to the RNR ribonuclease family. RNase R subfamily.</text>
</comment>
<dbReference type="HAMAP" id="MF_01895">
    <property type="entry name" value="RNase_R"/>
    <property type="match status" value="1"/>
</dbReference>
<dbReference type="PANTHER" id="PTHR23355:SF9">
    <property type="entry name" value="DIS3-LIKE EXONUCLEASE 2"/>
    <property type="match status" value="1"/>
</dbReference>
<dbReference type="InterPro" id="IPR004476">
    <property type="entry name" value="RNase_II/RNase_R"/>
</dbReference>
<keyword evidence="3 7" id="KW-0540">Nuclease</keyword>
<dbReference type="GO" id="GO:0003723">
    <property type="term" value="F:RNA binding"/>
    <property type="evidence" value="ECO:0007669"/>
    <property type="project" value="UniProtKB-UniRule"/>
</dbReference>
<feature type="domain" description="S1 motif" evidence="8">
    <location>
        <begin position="619"/>
        <end position="697"/>
    </location>
</feature>
<sequence length="731" mass="84095">MNSLEIINYLKKYDNKTFLDIAKALNIQYQDNNKLTELLNKLVDERKLIKNSKLSTYTLVEKIKTVKGKIRFASEGKFAFVEEEQEGESQSYFVPGIYLNRALNDDLVEISVYKNYHSKDDKTFGIVEKIINRGNSKFVGTLSMNKGSIIFKPLKNDYKKITYNIKNMVKEARLNDVVLAELVSYKGNVIELNVIKKIAANNDPMAYVKALTILRDEPDDFSQDVYEYIKNIPDSISGEKLDERLDLRNNLIVTIDGSDTKDFDDAISVRVLDDGSYELGVHIADVSYYVKENSPLDLEALRRGTSRYLVSGVIPMLPHKLSNGICSLNPNEDRFCLSVIMKINKNGKTTDAKVYQSIINSKYRLTYERVNEFYDRGIKFEDEKLNTMLEHAGCLAKIIRKFKTNEGYIDFEIKEPKIILDKCGKTVDIIIRPNGFSENLIEDFMVRTNEEVAKFLAKKSLPLLYRVHEIPDSEKIDSFLNVLNVLGIKVEIDRNNINPKNFQKVIKKIKEERDDEFLKAVFLRTMQKAKYSPNNIGHFGLASEFYCHFTSPIRRYPDLIVHRILRDIIFNKQKNKIQHYKNILTNIAQLNSASEQEAMQLERDTNDLKYAEFFKGKIGQMMSAQIVSIVRFGMFVEFDCKIEALVHISTFCDGDYEANESFTELKSKHHTFKLGDHVDVVIAGADETNGKIDAVLAKCYGSYLDEIKKQLNIKEEKPKFKGAREHKKTGK</sequence>
<reference evidence="10 11" key="1">
    <citation type="submission" date="2018-12" db="EMBL/GenBank/DDBJ databases">
        <authorList>
            <consortium name="Pathogen Informatics"/>
        </authorList>
    </citation>
    <scope>NUCLEOTIDE SEQUENCE [LARGE SCALE GENOMIC DNA]</scope>
    <source>
        <strain evidence="10 11">NCTC10126</strain>
    </source>
</reference>
<dbReference type="PROSITE" id="PS50126">
    <property type="entry name" value="S1"/>
    <property type="match status" value="1"/>
</dbReference>
<protein>
    <recommendedName>
        <fullName evidence="7">Ribonuclease R</fullName>
        <shortName evidence="7">RNase R</shortName>
        <ecNumber evidence="7">3.1.13.1</ecNumber>
    </recommendedName>
</protein>
<evidence type="ECO:0000256" key="7">
    <source>
        <dbReference type="HAMAP-Rule" id="MF_01895"/>
    </source>
</evidence>
<evidence type="ECO:0000259" key="8">
    <source>
        <dbReference type="PROSITE" id="PS50126"/>
    </source>
</evidence>
<dbReference type="Gene3D" id="2.40.50.140">
    <property type="entry name" value="Nucleic acid-binding proteins"/>
    <property type="match status" value="2"/>
</dbReference>
<evidence type="ECO:0000256" key="3">
    <source>
        <dbReference type="ARBA" id="ARBA00022722"/>
    </source>
</evidence>
<keyword evidence="4 7" id="KW-0378">Hydrolase</keyword>
<evidence type="ECO:0000313" key="11">
    <source>
        <dbReference type="Proteomes" id="UP000280036"/>
    </source>
</evidence>
<organism evidence="10 11">
    <name type="scientific">Mycoplasmopsis caviae</name>
    <dbReference type="NCBI Taxonomy" id="55603"/>
    <lineage>
        <taxon>Bacteria</taxon>
        <taxon>Bacillati</taxon>
        <taxon>Mycoplasmatota</taxon>
        <taxon>Mycoplasmoidales</taxon>
        <taxon>Metamycoplasmataceae</taxon>
        <taxon>Mycoplasmopsis</taxon>
    </lineage>
</organism>
<dbReference type="EMBL" id="CP101806">
    <property type="protein sequence ID" value="UUD35360.1"/>
    <property type="molecule type" value="Genomic_DNA"/>
</dbReference>
<dbReference type="SMART" id="SM00955">
    <property type="entry name" value="RNB"/>
    <property type="match status" value="1"/>
</dbReference>
<dbReference type="InterPro" id="IPR011805">
    <property type="entry name" value="RNase_R"/>
</dbReference>
<comment type="function">
    <text evidence="7">3'-5' exoribonuclease that releases 5'-nucleoside monophosphates and is involved in maturation of structured RNAs.</text>
</comment>
<dbReference type="Proteomes" id="UP000280036">
    <property type="component" value="Unassembled WGS sequence"/>
</dbReference>
<dbReference type="OrthoDB" id="9764149at2"/>
<evidence type="ECO:0000313" key="9">
    <source>
        <dbReference type="EMBL" id="UUD35360.1"/>
    </source>
</evidence>
<evidence type="ECO:0000313" key="12">
    <source>
        <dbReference type="Proteomes" id="UP001058569"/>
    </source>
</evidence>
<comment type="catalytic activity">
    <reaction evidence="1 7">
        <text>Exonucleolytic cleavage in the 3'- to 5'-direction to yield nucleoside 5'-phosphates.</text>
        <dbReference type="EC" id="3.1.13.1"/>
    </reaction>
</comment>
<dbReference type="PANTHER" id="PTHR23355">
    <property type="entry name" value="RIBONUCLEASE"/>
    <property type="match status" value="1"/>
</dbReference>
<dbReference type="InterPro" id="IPR001900">
    <property type="entry name" value="RNase_II/R"/>
</dbReference>
<dbReference type="InterPro" id="IPR003029">
    <property type="entry name" value="S1_domain"/>
</dbReference>
<dbReference type="SUPFAM" id="SSF50249">
    <property type="entry name" value="Nucleic acid-binding proteins"/>
    <property type="match status" value="3"/>
</dbReference>
<keyword evidence="5 7" id="KW-0269">Exonuclease</keyword>
<dbReference type="AlphaFoldDB" id="A0A3P8LAM2"/>
<dbReference type="SMART" id="SM00316">
    <property type="entry name" value="S1"/>
    <property type="match status" value="1"/>
</dbReference>